<evidence type="ECO:0000313" key="3">
    <source>
        <dbReference type="Proteomes" id="UP000663193"/>
    </source>
</evidence>
<organism evidence="2 3">
    <name type="scientific">Phaeosphaeria nodorum (strain SN15 / ATCC MYA-4574 / FGSC 10173)</name>
    <name type="common">Glume blotch fungus</name>
    <name type="synonym">Parastagonospora nodorum</name>
    <dbReference type="NCBI Taxonomy" id="321614"/>
    <lineage>
        <taxon>Eukaryota</taxon>
        <taxon>Fungi</taxon>
        <taxon>Dikarya</taxon>
        <taxon>Ascomycota</taxon>
        <taxon>Pezizomycotina</taxon>
        <taxon>Dothideomycetes</taxon>
        <taxon>Pleosporomycetidae</taxon>
        <taxon>Pleosporales</taxon>
        <taxon>Pleosporineae</taxon>
        <taxon>Phaeosphaeriaceae</taxon>
        <taxon>Parastagonospora</taxon>
    </lineage>
</organism>
<proteinExistence type="predicted"/>
<dbReference type="EMBL" id="CP069025">
    <property type="protein sequence ID" value="QRC93689.1"/>
    <property type="molecule type" value="Genomic_DNA"/>
</dbReference>
<dbReference type="RefSeq" id="XP_001794436.1">
    <property type="nucleotide sequence ID" value="XM_001794384.1"/>
</dbReference>
<sequence length="288" mass="31621">MSSTSWECWESSPEHMAKLERHFRGTIPATPYAHTRIDSGEVAGAGEQFRPPDSQTSWPRHVEIAPEDLEFQHSAAGDLAVEMLTTPRQHLRRIGRTRGDSRAFSCPSMPQGYSSEDVASLVTQRDRARVEATQSGPCIKLSLWTLHCVMYCVNSLGAEKVESWAPNLIEAPGPPSAVQDTTGIWLGLLSTDRSSEYSSESETDVSVSYGSSTLTSEDDDDESANAHTPTQDNRTPLNASRPSTPEPHSYSSTEDGHGHPEQDLVLSSPPWSTQKRKRVDSPDGDNNE</sequence>
<keyword evidence="3" id="KW-1185">Reference proteome</keyword>
<dbReference type="AlphaFoldDB" id="A0A7U2HX71"/>
<dbReference type="KEGG" id="pno:SNOG_03891"/>
<reference evidence="3" key="1">
    <citation type="journal article" date="2021" name="BMC Genomics">
        <title>Chromosome-level genome assembly and manually-curated proteome of model necrotroph Parastagonospora nodorum Sn15 reveals a genome-wide trove of candidate effector homologs, and redundancy of virulence-related functions within an accessory chromosome.</title>
        <authorList>
            <person name="Bertazzoni S."/>
            <person name="Jones D.A.B."/>
            <person name="Phan H.T."/>
            <person name="Tan K.-C."/>
            <person name="Hane J.K."/>
        </authorList>
    </citation>
    <scope>NUCLEOTIDE SEQUENCE [LARGE SCALE GENOMIC DNA]</scope>
    <source>
        <strain evidence="3">SN15 / ATCC MYA-4574 / FGSC 10173)</strain>
    </source>
</reference>
<gene>
    <name evidence="2" type="ORF">JI435_038910</name>
</gene>
<feature type="region of interest" description="Disordered" evidence="1">
    <location>
        <begin position="193"/>
        <end position="288"/>
    </location>
</feature>
<feature type="compositionally biased region" description="Low complexity" evidence="1">
    <location>
        <begin position="193"/>
        <end position="215"/>
    </location>
</feature>
<feature type="compositionally biased region" description="Polar residues" evidence="1">
    <location>
        <begin position="225"/>
        <end position="243"/>
    </location>
</feature>
<accession>A0A7U2HX71</accession>
<evidence type="ECO:0000313" key="2">
    <source>
        <dbReference type="EMBL" id="QRC93689.1"/>
    </source>
</evidence>
<name>A0A7U2HX71_PHANO</name>
<dbReference type="Proteomes" id="UP000663193">
    <property type="component" value="Chromosome 3"/>
</dbReference>
<dbReference type="VEuPathDB" id="FungiDB:JI435_038910"/>
<protein>
    <submittedName>
        <fullName evidence="2">Uncharacterized protein</fullName>
    </submittedName>
</protein>
<evidence type="ECO:0000256" key="1">
    <source>
        <dbReference type="SAM" id="MobiDB-lite"/>
    </source>
</evidence>